<comment type="subcellular location">
    <subcellularLocation>
        <location evidence="2">Membrane</location>
        <topology evidence="2">Single-pass membrane protein</topology>
    </subcellularLocation>
</comment>
<organism evidence="15 16">
    <name type="scientific">Theobroma cacao</name>
    <name type="common">Cacao</name>
    <name type="synonym">Cocoa</name>
    <dbReference type="NCBI Taxonomy" id="3641"/>
    <lineage>
        <taxon>Eukaryota</taxon>
        <taxon>Viridiplantae</taxon>
        <taxon>Streptophyta</taxon>
        <taxon>Embryophyta</taxon>
        <taxon>Tracheophyta</taxon>
        <taxon>Spermatophyta</taxon>
        <taxon>Magnoliopsida</taxon>
        <taxon>eudicotyledons</taxon>
        <taxon>Gunneridae</taxon>
        <taxon>Pentapetalae</taxon>
        <taxon>rosids</taxon>
        <taxon>malvids</taxon>
        <taxon>Malvales</taxon>
        <taxon>Malvaceae</taxon>
        <taxon>Byttnerioideae</taxon>
        <taxon>Theobroma</taxon>
    </lineage>
</organism>
<dbReference type="InterPro" id="IPR050665">
    <property type="entry name" value="Cytochrome_P450_Monooxygen"/>
</dbReference>
<evidence type="ECO:0000256" key="2">
    <source>
        <dbReference type="ARBA" id="ARBA00004167"/>
    </source>
</evidence>
<dbReference type="InterPro" id="IPR017972">
    <property type="entry name" value="Cyt_P450_CS"/>
</dbReference>
<proteinExistence type="inferred from homology"/>
<dbReference type="PRINTS" id="PR00463">
    <property type="entry name" value="EP450I"/>
</dbReference>
<evidence type="ECO:0000256" key="4">
    <source>
        <dbReference type="ARBA" id="ARBA00022617"/>
    </source>
</evidence>
<dbReference type="GO" id="GO:0020037">
    <property type="term" value="F:heme binding"/>
    <property type="evidence" value="ECO:0007669"/>
    <property type="project" value="InterPro"/>
</dbReference>
<dbReference type="Gene3D" id="1.10.630.10">
    <property type="entry name" value="Cytochrome P450"/>
    <property type="match status" value="1"/>
</dbReference>
<dbReference type="GO" id="GO:0005506">
    <property type="term" value="F:iron ion binding"/>
    <property type="evidence" value="ECO:0007669"/>
    <property type="project" value="InterPro"/>
</dbReference>
<reference evidence="15 16" key="1">
    <citation type="journal article" date="2013" name="Genome Biol.">
        <title>The genome sequence of the most widely cultivated cacao type and its use to identify candidate genes regulating pod color.</title>
        <authorList>
            <person name="Motamayor J.C."/>
            <person name="Mockaitis K."/>
            <person name="Schmutz J."/>
            <person name="Haiminen N."/>
            <person name="Iii D.L."/>
            <person name="Cornejo O."/>
            <person name="Findley S.D."/>
            <person name="Zheng P."/>
            <person name="Utro F."/>
            <person name="Royaert S."/>
            <person name="Saski C."/>
            <person name="Jenkins J."/>
            <person name="Podicheti R."/>
            <person name="Zhao M."/>
            <person name="Scheffler B.E."/>
            <person name="Stack J.C."/>
            <person name="Feltus F.A."/>
            <person name="Mustiga G.M."/>
            <person name="Amores F."/>
            <person name="Phillips W."/>
            <person name="Marelli J.P."/>
            <person name="May G.D."/>
            <person name="Shapiro H."/>
            <person name="Ma J."/>
            <person name="Bustamante C.D."/>
            <person name="Schnell R.J."/>
            <person name="Main D."/>
            <person name="Gilbert D."/>
            <person name="Parida L."/>
            <person name="Kuhn D.N."/>
        </authorList>
    </citation>
    <scope>NUCLEOTIDE SEQUENCE [LARGE SCALE GENOMIC DNA]</scope>
    <source>
        <strain evidence="16">cv. Matina 1-6</strain>
    </source>
</reference>
<gene>
    <name evidence="15" type="ORF">TCM_041885</name>
</gene>
<dbReference type="InterPro" id="IPR001128">
    <property type="entry name" value="Cyt_P450"/>
</dbReference>
<dbReference type="OMA" id="NGAVWSH"/>
<dbReference type="InterPro" id="IPR002401">
    <property type="entry name" value="Cyt_P450_E_grp-I"/>
</dbReference>
<accession>A0A061GXB3</accession>
<evidence type="ECO:0000256" key="14">
    <source>
        <dbReference type="SAM" id="Phobius"/>
    </source>
</evidence>
<dbReference type="GO" id="GO:0016705">
    <property type="term" value="F:oxidoreductase activity, acting on paired donors, with incorporation or reduction of molecular oxygen"/>
    <property type="evidence" value="ECO:0007669"/>
    <property type="project" value="InterPro"/>
</dbReference>
<evidence type="ECO:0000256" key="5">
    <source>
        <dbReference type="ARBA" id="ARBA00022692"/>
    </source>
</evidence>
<keyword evidence="7 14" id="KW-1133">Transmembrane helix</keyword>
<evidence type="ECO:0000256" key="6">
    <source>
        <dbReference type="ARBA" id="ARBA00022723"/>
    </source>
</evidence>
<dbReference type="Gramene" id="EOY34111">
    <property type="protein sequence ID" value="EOY34111"/>
    <property type="gene ID" value="TCM_041885"/>
</dbReference>
<keyword evidence="6 12" id="KW-0479">Metal-binding</keyword>
<evidence type="ECO:0000256" key="1">
    <source>
        <dbReference type="ARBA" id="ARBA00001971"/>
    </source>
</evidence>
<dbReference type="InterPro" id="IPR036396">
    <property type="entry name" value="Cyt_P450_sf"/>
</dbReference>
<dbReference type="PANTHER" id="PTHR24282">
    <property type="entry name" value="CYTOCHROME P450 FAMILY MEMBER"/>
    <property type="match status" value="1"/>
</dbReference>
<evidence type="ECO:0000313" key="15">
    <source>
        <dbReference type="EMBL" id="EOY34111.1"/>
    </source>
</evidence>
<dbReference type="SUPFAM" id="SSF48264">
    <property type="entry name" value="Cytochrome P450"/>
    <property type="match status" value="1"/>
</dbReference>
<keyword evidence="9 12" id="KW-0408">Iron</keyword>
<keyword evidence="10 13" id="KW-0503">Monooxygenase</keyword>
<dbReference type="GO" id="GO:0004497">
    <property type="term" value="F:monooxygenase activity"/>
    <property type="evidence" value="ECO:0000318"/>
    <property type="project" value="GO_Central"/>
</dbReference>
<evidence type="ECO:0000256" key="9">
    <source>
        <dbReference type="ARBA" id="ARBA00023004"/>
    </source>
</evidence>
<comment type="similarity">
    <text evidence="3 13">Belongs to the cytochrome P450 family.</text>
</comment>
<keyword evidence="11 14" id="KW-0472">Membrane</keyword>
<keyword evidence="16" id="KW-1185">Reference proteome</keyword>
<dbReference type="PROSITE" id="PS00086">
    <property type="entry name" value="CYTOCHROME_P450"/>
    <property type="match status" value="1"/>
</dbReference>
<evidence type="ECO:0000256" key="11">
    <source>
        <dbReference type="ARBA" id="ARBA00023136"/>
    </source>
</evidence>
<dbReference type="EMBL" id="CM001887">
    <property type="protein sequence ID" value="EOY34111.1"/>
    <property type="molecule type" value="Genomic_DNA"/>
</dbReference>
<feature type="binding site" description="axial binding residue" evidence="12">
    <location>
        <position position="502"/>
    </location>
    <ligand>
        <name>heme</name>
        <dbReference type="ChEBI" id="CHEBI:30413"/>
    </ligand>
    <ligandPart>
        <name>Fe</name>
        <dbReference type="ChEBI" id="CHEBI:18248"/>
    </ligandPart>
</feature>
<feature type="transmembrane region" description="Helical" evidence="14">
    <location>
        <begin position="50"/>
        <end position="73"/>
    </location>
</feature>
<dbReference type="STRING" id="3641.A0A061GXB3"/>
<sequence length="554" mass="62831">MEFRKCLFFCPTFNYQIKQAQVVALQSWSSIQNVVSIESQSTSPMDFYNIATFFSVLGICSFLVYLFHVLWLNGESRRMILRRQGIAGPLPSFLLGNIPQMKQMLPLSPNQSNHENMKGHHSLMHLFPYFKQWTKQYGQSFLFALGRSQFLYIADNNFVREINCFTSLDMGKPAYLQKDRGALLGKGLITTNGAVWSHQRKSIAPHLFVDKVKDTLKLMVESGEALVNSWGNIIEANGGIADIRVDDYVRRYTSYIISNVVFGDEWETGMEMFPKSLSLIKAMCSPTILSGVPFYRYLPTETSREIWRLTKEIHSTIMGIVKKHTESASKDLLQVIIEGSKNGDLGPSTPDQFIVDNCKDICIPASEVTAVTAIWGLMLLASHPEWQTRIRVEVLEVCKDGILNFDMLHKMKALRMVVLEVLRLYPVTAFVSRQALQNLKLGHIEIPKGVNIWLWLLELHFDPKFWGPDAEKFNPERFAHGISRACRSSQAYIPFGVGARVCPGQSLAMAELQVLFAIILSNFSVTISPSYRHSPQYALLIEPEFGVNLLVQKI</sequence>
<dbReference type="GO" id="GO:0016020">
    <property type="term" value="C:membrane"/>
    <property type="evidence" value="ECO:0007669"/>
    <property type="project" value="UniProtKB-SubCell"/>
</dbReference>
<dbReference type="PANTHER" id="PTHR24282:SF28">
    <property type="entry name" value="CYTOCHROME P450"/>
    <property type="match status" value="1"/>
</dbReference>
<evidence type="ECO:0000256" key="13">
    <source>
        <dbReference type="RuleBase" id="RU000461"/>
    </source>
</evidence>
<keyword evidence="4 12" id="KW-0349">Heme</keyword>
<evidence type="ECO:0000256" key="10">
    <source>
        <dbReference type="ARBA" id="ARBA00023033"/>
    </source>
</evidence>
<dbReference type="InParanoid" id="A0A061GXB3"/>
<dbReference type="Proteomes" id="UP000026915">
    <property type="component" value="Chromosome 9"/>
</dbReference>
<keyword evidence="8 13" id="KW-0560">Oxidoreductase</keyword>
<name>A0A061GXB3_THECC</name>
<keyword evidence="5 14" id="KW-0812">Transmembrane</keyword>
<dbReference type="eggNOG" id="KOG0157">
    <property type="taxonomic scope" value="Eukaryota"/>
</dbReference>
<evidence type="ECO:0000313" key="16">
    <source>
        <dbReference type="Proteomes" id="UP000026915"/>
    </source>
</evidence>
<comment type="cofactor">
    <cofactor evidence="1 12">
        <name>heme</name>
        <dbReference type="ChEBI" id="CHEBI:30413"/>
    </cofactor>
</comment>
<dbReference type="PRINTS" id="PR00385">
    <property type="entry name" value="P450"/>
</dbReference>
<evidence type="ECO:0000256" key="12">
    <source>
        <dbReference type="PIRSR" id="PIRSR602401-1"/>
    </source>
</evidence>
<dbReference type="Pfam" id="PF00067">
    <property type="entry name" value="p450"/>
    <property type="match status" value="1"/>
</dbReference>
<evidence type="ECO:0000256" key="7">
    <source>
        <dbReference type="ARBA" id="ARBA00022989"/>
    </source>
</evidence>
<dbReference type="AlphaFoldDB" id="A0A061GXB3"/>
<protein>
    <submittedName>
        <fullName evidence="15">Cytochrome P450, putative</fullName>
    </submittedName>
</protein>
<evidence type="ECO:0000256" key="3">
    <source>
        <dbReference type="ARBA" id="ARBA00010617"/>
    </source>
</evidence>
<dbReference type="HOGENOM" id="CLU_001570_5_0_1"/>
<evidence type="ECO:0000256" key="8">
    <source>
        <dbReference type="ARBA" id="ARBA00023002"/>
    </source>
</evidence>